<dbReference type="Proteomes" id="UP000191154">
    <property type="component" value="Unassembled WGS sequence"/>
</dbReference>
<reference evidence="1 2" key="1">
    <citation type="submission" date="2016-05" db="EMBL/GenBank/DDBJ databases">
        <title>Microbial solvent formation.</title>
        <authorList>
            <person name="Poehlein A."/>
            <person name="Montoya Solano J.D."/>
            <person name="Flitsch S."/>
            <person name="Krabben P."/>
            <person name="Duerre P."/>
            <person name="Daniel R."/>
        </authorList>
    </citation>
    <scope>NUCLEOTIDE SEQUENCE [LARGE SCALE GENOMIC DNA]</scope>
    <source>
        <strain evidence="1 2">L1-8</strain>
    </source>
</reference>
<proteinExistence type="predicted"/>
<dbReference type="RefSeq" id="WP_041716158.1">
    <property type="nucleotide sequence ID" value="NZ_CP016086.1"/>
</dbReference>
<evidence type="ECO:0008006" key="3">
    <source>
        <dbReference type="Google" id="ProtNLM"/>
    </source>
</evidence>
<accession>A0A1S8NBI5</accession>
<dbReference type="PANTHER" id="PTHR37304:SF1">
    <property type="entry name" value="MEMBRANE PROTEIN"/>
    <property type="match status" value="1"/>
</dbReference>
<evidence type="ECO:0000313" key="2">
    <source>
        <dbReference type="Proteomes" id="UP000191154"/>
    </source>
</evidence>
<protein>
    <recommendedName>
        <fullName evidence="3">DUF378 domain-containing protein</fullName>
    </recommendedName>
</protein>
<organism evidence="1 2">
    <name type="scientific">Clostridium saccharobutylicum</name>
    <dbReference type="NCBI Taxonomy" id="169679"/>
    <lineage>
        <taxon>Bacteria</taxon>
        <taxon>Bacillati</taxon>
        <taxon>Bacillota</taxon>
        <taxon>Clostridia</taxon>
        <taxon>Eubacteriales</taxon>
        <taxon>Clostridiaceae</taxon>
        <taxon>Clostridium</taxon>
    </lineage>
</organism>
<dbReference type="PANTHER" id="PTHR37304">
    <property type="entry name" value="MEMBRANE PROTEIN-RELATED"/>
    <property type="match status" value="1"/>
</dbReference>
<dbReference type="STRING" id="169679.CSACC_14540"/>
<dbReference type="AlphaFoldDB" id="A0A1S8NBI5"/>
<comment type="caution">
    <text evidence="1">The sequence shown here is derived from an EMBL/GenBank/DDBJ whole genome shotgun (WGS) entry which is preliminary data.</text>
</comment>
<dbReference type="GeneID" id="55473961"/>
<sequence>MYKLNFFDKLSLLLVLMGSINWGLIGLFDFNLIDILLREAPLIERLVYVVILVSAINLSTLVFKCNYIDSDD</sequence>
<evidence type="ECO:0000313" key="1">
    <source>
        <dbReference type="EMBL" id="OOM13728.1"/>
    </source>
</evidence>
<dbReference type="Pfam" id="PF04070">
    <property type="entry name" value="DUF378"/>
    <property type="match status" value="1"/>
</dbReference>
<dbReference type="InterPro" id="IPR007211">
    <property type="entry name" value="DUF378"/>
</dbReference>
<name>A0A1S8NBI5_CLOSA</name>
<gene>
    <name evidence="1" type="ORF">CLOSAC_18140</name>
</gene>
<dbReference type="EMBL" id="LZYZ01000003">
    <property type="protein sequence ID" value="OOM13728.1"/>
    <property type="molecule type" value="Genomic_DNA"/>
</dbReference>